<dbReference type="KEGG" id="pace:A6070_06550"/>
<protein>
    <recommendedName>
        <fullName evidence="3">Prepilin type IV endopeptidase peptidase domain-containing protein</fullName>
    </recommendedName>
</protein>
<dbReference type="PANTHER" id="PTHR30487:SF0">
    <property type="entry name" value="PREPILIN LEADER PEPTIDASE_N-METHYLTRANSFERASE-RELATED"/>
    <property type="match status" value="1"/>
</dbReference>
<keyword evidence="5" id="KW-1185">Reference proteome</keyword>
<keyword evidence="2" id="KW-1133">Transmembrane helix</keyword>
<dbReference type="GO" id="GO:0006465">
    <property type="term" value="P:signal peptide processing"/>
    <property type="evidence" value="ECO:0007669"/>
    <property type="project" value="TreeGrafter"/>
</dbReference>
<dbReference type="STRING" id="29542.A6070_06550"/>
<dbReference type="Pfam" id="PF01478">
    <property type="entry name" value="Peptidase_A24"/>
    <property type="match status" value="1"/>
</dbReference>
<feature type="transmembrane region" description="Helical" evidence="2">
    <location>
        <begin position="122"/>
        <end position="143"/>
    </location>
</feature>
<dbReference type="InterPro" id="IPR050882">
    <property type="entry name" value="Prepilin_peptidase/N-MTase"/>
</dbReference>
<sequence length="202" mass="22096">MIEIDLFKSMRYALGLTAMVMAILFIFCYPTNIFILAASSYLFLICASDTLYSKIPNIFTLALIVIGLSTNIAISGLPGIMVSITGFTIGLSLLLIPFLMGGMGAGDVKALTALGTLLGPDITFQLFLYMGIIGGLLGLLFHLTNPGSRVQLRHYISSLKNAYLTRDFKSFSRPVNRSSNRFPYATAIAFGFFAQTFWGSLW</sequence>
<feature type="transmembrane region" description="Helical" evidence="2">
    <location>
        <begin position="12"/>
        <end position="43"/>
    </location>
</feature>
<dbReference type="Gene3D" id="1.20.120.1220">
    <property type="match status" value="1"/>
</dbReference>
<feature type="transmembrane region" description="Helical" evidence="2">
    <location>
        <begin position="55"/>
        <end position="74"/>
    </location>
</feature>
<dbReference type="RefSeq" id="WP_072287588.1">
    <property type="nucleotide sequence ID" value="NZ_CP015455.1"/>
</dbReference>
<accession>A0A1L3GIN4</accession>
<dbReference type="Proteomes" id="UP000182264">
    <property type="component" value="Chromosome"/>
</dbReference>
<evidence type="ECO:0000256" key="1">
    <source>
        <dbReference type="ARBA" id="ARBA00005801"/>
    </source>
</evidence>
<dbReference type="OrthoDB" id="5508079at2"/>
<dbReference type="GO" id="GO:0005886">
    <property type="term" value="C:plasma membrane"/>
    <property type="evidence" value="ECO:0007669"/>
    <property type="project" value="TreeGrafter"/>
</dbReference>
<evidence type="ECO:0000256" key="2">
    <source>
        <dbReference type="SAM" id="Phobius"/>
    </source>
</evidence>
<feature type="transmembrane region" description="Helical" evidence="2">
    <location>
        <begin position="182"/>
        <end position="201"/>
    </location>
</feature>
<dbReference type="AlphaFoldDB" id="A0A1L3GIN4"/>
<dbReference type="PANTHER" id="PTHR30487">
    <property type="entry name" value="TYPE 4 PREPILIN-LIKE PROTEINS LEADER PEPTIDE-PROCESSING ENZYME"/>
    <property type="match status" value="1"/>
</dbReference>
<keyword evidence="2" id="KW-0812">Transmembrane</keyword>
<evidence type="ECO:0000259" key="3">
    <source>
        <dbReference type="Pfam" id="PF01478"/>
    </source>
</evidence>
<feature type="domain" description="Prepilin type IV endopeptidase peptidase" evidence="3">
    <location>
        <begin position="38"/>
        <end position="139"/>
    </location>
</feature>
<comment type="similarity">
    <text evidence="1">Belongs to the peptidase A24 family.</text>
</comment>
<proteinExistence type="inferred from homology"/>
<feature type="transmembrane region" description="Helical" evidence="2">
    <location>
        <begin position="81"/>
        <end position="102"/>
    </location>
</feature>
<keyword evidence="2" id="KW-0472">Membrane</keyword>
<gene>
    <name evidence="4" type="ORF">A7E75_12535</name>
</gene>
<dbReference type="EMBL" id="CP015518">
    <property type="protein sequence ID" value="APG25745.1"/>
    <property type="molecule type" value="Genomic_DNA"/>
</dbReference>
<evidence type="ECO:0000313" key="4">
    <source>
        <dbReference type="EMBL" id="APG25745.1"/>
    </source>
</evidence>
<dbReference type="GO" id="GO:0004190">
    <property type="term" value="F:aspartic-type endopeptidase activity"/>
    <property type="evidence" value="ECO:0007669"/>
    <property type="project" value="InterPro"/>
</dbReference>
<dbReference type="InterPro" id="IPR000045">
    <property type="entry name" value="Prepilin_IV_endopep_pep"/>
</dbReference>
<organism evidence="4 5">
    <name type="scientific">Syntrophotalea acetylenica</name>
    <name type="common">Pelobacter acetylenicus</name>
    <dbReference type="NCBI Taxonomy" id="29542"/>
    <lineage>
        <taxon>Bacteria</taxon>
        <taxon>Pseudomonadati</taxon>
        <taxon>Thermodesulfobacteriota</taxon>
        <taxon>Desulfuromonadia</taxon>
        <taxon>Desulfuromonadales</taxon>
        <taxon>Syntrophotaleaceae</taxon>
        <taxon>Syntrophotalea</taxon>
    </lineage>
</organism>
<evidence type="ECO:0000313" key="5">
    <source>
        <dbReference type="Proteomes" id="UP000182264"/>
    </source>
</evidence>
<name>A0A1L3GIN4_SYNAC</name>
<reference evidence="4 5" key="1">
    <citation type="journal article" date="2017" name="Genome Announc.">
        <title>Complete Genome Sequences of Two Acetylene-Fermenting Pelobacter acetylenicus Strains.</title>
        <authorList>
            <person name="Sutton J.M."/>
            <person name="Baesman S.M."/>
            <person name="Fierst J.L."/>
            <person name="Poret-Peterson A.T."/>
            <person name="Oremland R.S."/>
            <person name="Dunlap D.S."/>
            <person name="Akob D.M."/>
        </authorList>
    </citation>
    <scope>NUCLEOTIDE SEQUENCE [LARGE SCALE GENOMIC DNA]</scope>
    <source>
        <strain evidence="4 5">DSM 3247</strain>
    </source>
</reference>